<name>A0A8S5PMW1_9CAUD</name>
<dbReference type="EMBL" id="BK015452">
    <property type="protein sequence ID" value="DAE07532.1"/>
    <property type="molecule type" value="Genomic_DNA"/>
</dbReference>
<sequence length="139" mass="14337">MAGVGVIPIARSDASTSHRVNSTGGGASSGTTGERAVWAAEGVEAEREAGVVWAGVVADLNALAACSLRFSGLERADVVVCEDTEKISHTLNGLWEIVTEIVWGRQPQGMGVLQRLALSQAAAGVGDCKEGFGLMEGLR</sequence>
<proteinExistence type="predicted"/>
<reference evidence="2" key="1">
    <citation type="journal article" date="2021" name="Proc. Natl. Acad. Sci. U.S.A.">
        <title>A Catalog of Tens of Thousands of Viruses from Human Metagenomes Reveals Hidden Associations with Chronic Diseases.</title>
        <authorList>
            <person name="Tisza M.J."/>
            <person name="Buck C.B."/>
        </authorList>
    </citation>
    <scope>NUCLEOTIDE SEQUENCE</scope>
    <source>
        <strain evidence="2">CtnCN2</strain>
    </source>
</reference>
<protein>
    <submittedName>
        <fullName evidence="2">Uncharacterized protein</fullName>
    </submittedName>
</protein>
<organism evidence="2">
    <name type="scientific">Podoviridae sp. ctnCN2</name>
    <dbReference type="NCBI Taxonomy" id="2825274"/>
    <lineage>
        <taxon>Viruses</taxon>
        <taxon>Duplodnaviria</taxon>
        <taxon>Heunggongvirae</taxon>
        <taxon>Uroviricota</taxon>
        <taxon>Caudoviricetes</taxon>
    </lineage>
</organism>
<feature type="region of interest" description="Disordered" evidence="1">
    <location>
        <begin position="15"/>
        <end position="34"/>
    </location>
</feature>
<evidence type="ECO:0000313" key="2">
    <source>
        <dbReference type="EMBL" id="DAE07532.1"/>
    </source>
</evidence>
<evidence type="ECO:0000256" key="1">
    <source>
        <dbReference type="SAM" id="MobiDB-lite"/>
    </source>
</evidence>
<accession>A0A8S5PMW1</accession>